<dbReference type="Pfam" id="PF15093">
    <property type="entry name" value="SPMIP4-like"/>
    <property type="match status" value="1"/>
</dbReference>
<dbReference type="Proteomes" id="UP001652741">
    <property type="component" value="Chromosome ssa05"/>
</dbReference>
<feature type="region of interest" description="Disordered" evidence="1">
    <location>
        <begin position="1"/>
        <end position="33"/>
    </location>
</feature>
<feature type="region of interest" description="Disordered" evidence="1">
    <location>
        <begin position="81"/>
        <end position="155"/>
    </location>
</feature>
<feature type="compositionally biased region" description="Low complexity" evidence="1">
    <location>
        <begin position="118"/>
        <end position="130"/>
    </location>
</feature>
<feature type="region of interest" description="Disordered" evidence="1">
    <location>
        <begin position="419"/>
        <end position="532"/>
    </location>
</feature>
<name>A0ABM3EVS2_SALSA</name>
<feature type="region of interest" description="Disordered" evidence="1">
    <location>
        <begin position="554"/>
        <end position="575"/>
    </location>
</feature>
<dbReference type="PANTHER" id="PTHR31393">
    <property type="entry name" value="C5ORF31"/>
    <property type="match status" value="1"/>
</dbReference>
<feature type="compositionally biased region" description="Pro residues" evidence="1">
    <location>
        <begin position="96"/>
        <end position="117"/>
    </location>
</feature>
<reference evidence="3" key="1">
    <citation type="submission" date="2025-08" db="UniProtKB">
        <authorList>
            <consortium name="RefSeq"/>
        </authorList>
    </citation>
    <scope>IDENTIFICATION</scope>
</reference>
<dbReference type="PANTHER" id="PTHR31393:SF2">
    <property type="entry name" value="CHROMOSOME 7 OPEN READING FRAME 31"/>
    <property type="match status" value="1"/>
</dbReference>
<dbReference type="RefSeq" id="XP_045575155.1">
    <property type="nucleotide sequence ID" value="XM_045719199.1"/>
</dbReference>
<organism evidence="2 3">
    <name type="scientific">Salmo salar</name>
    <name type="common">Atlantic salmon</name>
    <dbReference type="NCBI Taxonomy" id="8030"/>
    <lineage>
        <taxon>Eukaryota</taxon>
        <taxon>Metazoa</taxon>
        <taxon>Chordata</taxon>
        <taxon>Craniata</taxon>
        <taxon>Vertebrata</taxon>
        <taxon>Euteleostomi</taxon>
        <taxon>Actinopterygii</taxon>
        <taxon>Neopterygii</taxon>
        <taxon>Teleostei</taxon>
        <taxon>Protacanthopterygii</taxon>
        <taxon>Salmoniformes</taxon>
        <taxon>Salmonidae</taxon>
        <taxon>Salmoninae</taxon>
        <taxon>Salmo</taxon>
    </lineage>
</organism>
<proteinExistence type="predicted"/>
<evidence type="ECO:0000256" key="1">
    <source>
        <dbReference type="SAM" id="MobiDB-lite"/>
    </source>
</evidence>
<feature type="compositionally biased region" description="Basic residues" evidence="1">
    <location>
        <begin position="131"/>
        <end position="141"/>
    </location>
</feature>
<evidence type="ECO:0000313" key="2">
    <source>
        <dbReference type="Proteomes" id="UP001652741"/>
    </source>
</evidence>
<gene>
    <name evidence="3" type="primary">LOC106574028</name>
</gene>
<protein>
    <submittedName>
        <fullName evidence="3">Uncharacterized protein</fullName>
    </submittedName>
</protein>
<dbReference type="GeneID" id="106574028"/>
<accession>A0ABM3EVS2</accession>
<dbReference type="InterPro" id="IPR027886">
    <property type="entry name" value="SPMIP4"/>
</dbReference>
<sequence>MTSLGIQQRPTDHRQTGRSPLLLSHKQRSSSSLPLLKRLHQARGPYAGAEPQTDPLSLDDYFSLLQRLKEETYMYKQNKELKQVQSRKPWCKQQPQSPPLPSPLPRGPSSRVPPLPGVPSSSSTVLPSGRTQRRLSQHSSHKMASSSSSQKGKHTPAIIKGHRHLSYGGSVPPENITIQQFYDLTPTKKSNVRLNDQLIPKPTDINIAEIMIKVPIPKEHPYQAHISRFALFPTFRSPDDPDTGVRAASLRPLNPLVPSSAPEVTVLRKTKGGPYRHEVLEAPMTTRKKTISWPGQHGFLDHPKPVKGEAQTQVFYPKSQKTVFPNPTLCDWDVTLSERTANMLRNVEKSHWVTSYQLHYTGNGPTNPLRLDDFHENTIDMITGKITPYTTQLRERSHPVLLPPKPRDGRKARIRQGRHMVESTYHPPVTAPAAESYSVDHTSTQNHPAGPLGTMSGHQSHQEIKGNPSTQDDHPNNSHGHSELSLARPEVGDVSGPGAGDVSGPGAGDVSGPEPAQVSGYVFPGHHLQDQGSRCERCGEERCECQVKEAREGLHHPGPGASDPQQSNQAPRASLEKGVLEKVTDTESSLALYSCQLPHPPLNETTEVTKENNTKREVWYEDLPSSKKQSYTASGGNPFSLSQPAPALATNNTGAAYESETELPAADLVSPNIRNWRSSGNLVLGSEMTANQTPEEQDQEWQNREIPIPRSISNPCIQPRPHALPSTHPGERGRGRCQLALLELQDSFSKSEVHRLFHSSLQGGAVNLQDNVHTGRKHRFYGFNSFYFHN</sequence>
<evidence type="ECO:0000313" key="3">
    <source>
        <dbReference type="RefSeq" id="XP_045575155.1"/>
    </source>
</evidence>
<keyword evidence="2" id="KW-1185">Reference proteome</keyword>
<feature type="compositionally biased region" description="Gly residues" evidence="1">
    <location>
        <begin position="495"/>
        <end position="509"/>
    </location>
</feature>
<feature type="compositionally biased region" description="Basic and acidic residues" evidence="1">
    <location>
        <begin position="471"/>
        <end position="482"/>
    </location>
</feature>